<dbReference type="Gene3D" id="3.30.1380.10">
    <property type="match status" value="1"/>
</dbReference>
<feature type="transmembrane region" description="Helical" evidence="1">
    <location>
        <begin position="6"/>
        <end position="24"/>
    </location>
</feature>
<keyword evidence="1" id="KW-0472">Membrane</keyword>
<evidence type="ECO:0000256" key="1">
    <source>
        <dbReference type="SAM" id="Phobius"/>
    </source>
</evidence>
<sequence length="177" mass="20125">MKFRFLIFIAIIIGAIFIYQYSMYKEYSNRPLPTSLHPIVAEKADALQNQAEKIGIPIIITDAFRSFDEQDAIYARGRTTDGPVVTYAKGGESYHNYGLAIDFSLLPSPESAIWDLEYDGNQNGQSDWMEVVDLAKDLGFSWGGDFTNFKDYPHLQMDLGLSIRELRKGKRPEDVIE</sequence>
<dbReference type="InterPro" id="IPR009045">
    <property type="entry name" value="Zn_M74/Hedgehog-like"/>
</dbReference>
<comment type="caution">
    <text evidence="3">The sequence shown here is derived from an EMBL/GenBank/DDBJ whole genome shotgun (WGS) entry which is preliminary data.</text>
</comment>
<protein>
    <submittedName>
        <fullName evidence="3">M15 family metallopeptidase</fullName>
    </submittedName>
</protein>
<gene>
    <name evidence="3" type="ORF">ACFOZ1_09735</name>
</gene>
<evidence type="ECO:0000313" key="4">
    <source>
        <dbReference type="Proteomes" id="UP001595880"/>
    </source>
</evidence>
<accession>A0ABV8VUC5</accession>
<organism evidence="3 4">
    <name type="scientific">Gracilibacillus marinus</name>
    <dbReference type="NCBI Taxonomy" id="630535"/>
    <lineage>
        <taxon>Bacteria</taxon>
        <taxon>Bacillati</taxon>
        <taxon>Bacillota</taxon>
        <taxon>Bacilli</taxon>
        <taxon>Bacillales</taxon>
        <taxon>Bacillaceae</taxon>
        <taxon>Gracilibacillus</taxon>
    </lineage>
</organism>
<dbReference type="Proteomes" id="UP001595880">
    <property type="component" value="Unassembled WGS sequence"/>
</dbReference>
<dbReference type="CDD" id="cd14845">
    <property type="entry name" value="L-Ala-D-Glu_peptidase_like"/>
    <property type="match status" value="1"/>
</dbReference>
<keyword evidence="4" id="KW-1185">Reference proteome</keyword>
<dbReference type="EMBL" id="JBHSDV010000002">
    <property type="protein sequence ID" value="MFC4388087.1"/>
    <property type="molecule type" value="Genomic_DNA"/>
</dbReference>
<evidence type="ECO:0000313" key="3">
    <source>
        <dbReference type="EMBL" id="MFC4388087.1"/>
    </source>
</evidence>
<dbReference type="PANTHER" id="PTHR34385:SF1">
    <property type="entry name" value="PEPTIDOGLYCAN L-ALANYL-D-GLUTAMATE ENDOPEPTIDASE CWLK"/>
    <property type="match status" value="1"/>
</dbReference>
<dbReference type="InterPro" id="IPR039561">
    <property type="entry name" value="Peptidase_M15C"/>
</dbReference>
<keyword evidence="1" id="KW-0812">Transmembrane</keyword>
<dbReference type="InterPro" id="IPR052179">
    <property type="entry name" value="DD-CPase-like"/>
</dbReference>
<name>A0ABV8VUC5_9BACI</name>
<dbReference type="PANTHER" id="PTHR34385">
    <property type="entry name" value="D-ALANYL-D-ALANINE CARBOXYPEPTIDASE"/>
    <property type="match status" value="1"/>
</dbReference>
<dbReference type="SUPFAM" id="SSF55166">
    <property type="entry name" value="Hedgehog/DD-peptidase"/>
    <property type="match status" value="1"/>
</dbReference>
<reference evidence="4" key="1">
    <citation type="journal article" date="2019" name="Int. J. Syst. Evol. Microbiol.">
        <title>The Global Catalogue of Microorganisms (GCM) 10K type strain sequencing project: providing services to taxonomists for standard genome sequencing and annotation.</title>
        <authorList>
            <consortium name="The Broad Institute Genomics Platform"/>
            <consortium name="The Broad Institute Genome Sequencing Center for Infectious Disease"/>
            <person name="Wu L."/>
            <person name="Ma J."/>
        </authorList>
    </citation>
    <scope>NUCLEOTIDE SEQUENCE [LARGE SCALE GENOMIC DNA]</scope>
    <source>
        <strain evidence="4">KACC 14058</strain>
    </source>
</reference>
<proteinExistence type="predicted"/>
<dbReference type="RefSeq" id="WP_390198843.1">
    <property type="nucleotide sequence ID" value="NZ_JBHSDV010000002.1"/>
</dbReference>
<dbReference type="Pfam" id="PF13539">
    <property type="entry name" value="Peptidase_M15_4"/>
    <property type="match status" value="1"/>
</dbReference>
<evidence type="ECO:0000259" key="2">
    <source>
        <dbReference type="Pfam" id="PF13539"/>
    </source>
</evidence>
<feature type="domain" description="Peptidase M15C" evidence="2">
    <location>
        <begin position="89"/>
        <end position="157"/>
    </location>
</feature>
<keyword evidence="1" id="KW-1133">Transmembrane helix</keyword>